<evidence type="ECO:0000313" key="2">
    <source>
        <dbReference type="EMBL" id="GAA0315158.1"/>
    </source>
</evidence>
<protein>
    <recommendedName>
        <fullName evidence="1">6-phosphogluconate dehydrogenase NADP-binding domain-containing protein</fullName>
    </recommendedName>
</protein>
<dbReference type="InterPro" id="IPR036291">
    <property type="entry name" value="NAD(P)-bd_dom_sf"/>
</dbReference>
<organism evidence="2 3">
    <name type="scientific">Actinoallomurus spadix</name>
    <dbReference type="NCBI Taxonomy" id="79912"/>
    <lineage>
        <taxon>Bacteria</taxon>
        <taxon>Bacillati</taxon>
        <taxon>Actinomycetota</taxon>
        <taxon>Actinomycetes</taxon>
        <taxon>Streptosporangiales</taxon>
        <taxon>Thermomonosporaceae</taxon>
        <taxon>Actinoallomurus</taxon>
    </lineage>
</organism>
<dbReference type="SUPFAM" id="SSF51735">
    <property type="entry name" value="NAD(P)-binding Rossmann-fold domains"/>
    <property type="match status" value="1"/>
</dbReference>
<dbReference type="EMBL" id="BAAABM010000003">
    <property type="protein sequence ID" value="GAA0315158.1"/>
    <property type="molecule type" value="Genomic_DNA"/>
</dbReference>
<sequence>MLADASALDAVAADIAPAMRPGACLIEMSTVGPAAVRALAGHVPAVVDAPVMGSVDRAAAGTLTVLAGGDVDRVADVLAVFGTVVRCGALGAGAARKILLINAAIGAATLAADLAGLGARLGVEDPLALLADGPLAGAVTRLRAEGADFPLRLAAKDVGLALDVARSPLLEAVRDRLLRASDQEADLREVLQ</sequence>
<dbReference type="Gene3D" id="3.40.50.720">
    <property type="entry name" value="NAD(P)-binding Rossmann-like Domain"/>
    <property type="match status" value="1"/>
</dbReference>
<reference evidence="3" key="1">
    <citation type="journal article" date="2019" name="Int. J. Syst. Evol. Microbiol.">
        <title>The Global Catalogue of Microorganisms (GCM) 10K type strain sequencing project: providing services to taxonomists for standard genome sequencing and annotation.</title>
        <authorList>
            <consortium name="The Broad Institute Genomics Platform"/>
            <consortium name="The Broad Institute Genome Sequencing Center for Infectious Disease"/>
            <person name="Wu L."/>
            <person name="Ma J."/>
        </authorList>
    </citation>
    <scope>NUCLEOTIDE SEQUENCE [LARGE SCALE GENOMIC DNA]</scope>
    <source>
        <strain evidence="3">JCM 3146</strain>
    </source>
</reference>
<proteinExistence type="predicted"/>
<gene>
    <name evidence="2" type="ORF">GCM10010151_01500</name>
</gene>
<keyword evidence="3" id="KW-1185">Reference proteome</keyword>
<dbReference type="PANTHER" id="PTHR43060:SF15">
    <property type="entry name" value="3-HYDROXYISOBUTYRATE DEHYDROGENASE-LIKE 1, MITOCHONDRIAL-RELATED"/>
    <property type="match status" value="1"/>
</dbReference>
<evidence type="ECO:0000313" key="3">
    <source>
        <dbReference type="Proteomes" id="UP001501822"/>
    </source>
</evidence>
<dbReference type="Proteomes" id="UP001501822">
    <property type="component" value="Unassembled WGS sequence"/>
</dbReference>
<comment type="caution">
    <text evidence="2">The sequence shown here is derived from an EMBL/GenBank/DDBJ whole genome shotgun (WGS) entry which is preliminary data.</text>
</comment>
<dbReference type="InterPro" id="IPR006115">
    <property type="entry name" value="6PGDH_NADP-bd"/>
</dbReference>
<dbReference type="Pfam" id="PF03446">
    <property type="entry name" value="NAD_binding_2"/>
    <property type="match status" value="1"/>
</dbReference>
<accession>A0ABP3FHI5</accession>
<evidence type="ECO:0000259" key="1">
    <source>
        <dbReference type="Pfam" id="PF03446"/>
    </source>
</evidence>
<name>A0ABP3FHI5_9ACTN</name>
<feature type="domain" description="6-phosphogluconate dehydrogenase NADP-binding" evidence="1">
    <location>
        <begin position="1"/>
        <end position="87"/>
    </location>
</feature>
<dbReference type="PANTHER" id="PTHR43060">
    <property type="entry name" value="3-HYDROXYISOBUTYRATE DEHYDROGENASE-LIKE 1, MITOCHONDRIAL-RELATED"/>
    <property type="match status" value="1"/>
</dbReference>